<evidence type="ECO:0000313" key="3">
    <source>
        <dbReference type="Proteomes" id="UP001271007"/>
    </source>
</evidence>
<evidence type="ECO:0000313" key="2">
    <source>
        <dbReference type="EMBL" id="KAK3049382.1"/>
    </source>
</evidence>
<keyword evidence="3" id="KW-1185">Reference proteome</keyword>
<feature type="region of interest" description="Disordered" evidence="1">
    <location>
        <begin position="296"/>
        <end position="331"/>
    </location>
</feature>
<feature type="compositionally biased region" description="Basic and acidic residues" evidence="1">
    <location>
        <begin position="189"/>
        <end position="203"/>
    </location>
</feature>
<feature type="compositionally biased region" description="Basic and acidic residues" evidence="1">
    <location>
        <begin position="36"/>
        <end position="55"/>
    </location>
</feature>
<feature type="region of interest" description="Disordered" evidence="1">
    <location>
        <begin position="377"/>
        <end position="443"/>
    </location>
</feature>
<feature type="compositionally biased region" description="Basic and acidic residues" evidence="1">
    <location>
        <begin position="414"/>
        <end position="423"/>
    </location>
</feature>
<comment type="caution">
    <text evidence="2">The sequence shown here is derived from an EMBL/GenBank/DDBJ whole genome shotgun (WGS) entry which is preliminary data.</text>
</comment>
<dbReference type="Proteomes" id="UP001271007">
    <property type="component" value="Unassembled WGS sequence"/>
</dbReference>
<proteinExistence type="predicted"/>
<protein>
    <submittedName>
        <fullName evidence="2">Uncharacterized protein</fullName>
    </submittedName>
</protein>
<feature type="compositionally biased region" description="Polar residues" evidence="1">
    <location>
        <begin position="146"/>
        <end position="161"/>
    </location>
</feature>
<feature type="compositionally biased region" description="Basic and acidic residues" evidence="1">
    <location>
        <begin position="10"/>
        <end position="21"/>
    </location>
</feature>
<feature type="compositionally biased region" description="Polar residues" evidence="1">
    <location>
        <begin position="59"/>
        <end position="69"/>
    </location>
</feature>
<organism evidence="2 3">
    <name type="scientific">Extremus antarcticus</name>
    <dbReference type="NCBI Taxonomy" id="702011"/>
    <lineage>
        <taxon>Eukaryota</taxon>
        <taxon>Fungi</taxon>
        <taxon>Dikarya</taxon>
        <taxon>Ascomycota</taxon>
        <taxon>Pezizomycotina</taxon>
        <taxon>Dothideomycetes</taxon>
        <taxon>Dothideomycetidae</taxon>
        <taxon>Mycosphaerellales</taxon>
        <taxon>Extremaceae</taxon>
        <taxon>Extremus</taxon>
    </lineage>
</organism>
<gene>
    <name evidence="2" type="ORF">LTR09_009301</name>
</gene>
<feature type="compositionally biased region" description="Polar residues" evidence="1">
    <location>
        <begin position="232"/>
        <end position="247"/>
    </location>
</feature>
<name>A0AAJ0G692_9PEZI</name>
<accession>A0AAJ0G692</accession>
<reference evidence="2" key="1">
    <citation type="submission" date="2023-04" db="EMBL/GenBank/DDBJ databases">
        <title>Black Yeasts Isolated from many extreme environments.</title>
        <authorList>
            <person name="Coleine C."/>
            <person name="Stajich J.E."/>
            <person name="Selbmann L."/>
        </authorList>
    </citation>
    <scope>NUCLEOTIDE SEQUENCE</scope>
    <source>
        <strain evidence="2">CCFEE 5312</strain>
    </source>
</reference>
<evidence type="ECO:0000256" key="1">
    <source>
        <dbReference type="SAM" id="MobiDB-lite"/>
    </source>
</evidence>
<feature type="region of interest" description="Disordered" evidence="1">
    <location>
        <begin position="1"/>
        <end position="247"/>
    </location>
</feature>
<sequence>MPLRRSRSTAVREAKEQDGKNLEAVGIRGRPSLHIADQKRPTIADRPKTADERHRSFSRPRTANPTVTVERSVERELPVDMIGFRSGNDTYNFPTPSPRLPPRSATFQRSPSPSPLFVKESPAIGMALGSPSQAPMSMPTWGRSYTADQLSSKKMASTPPSRLSPAAPDQVAVRPPRPELKKKTSNWKSIREMFGRKPTKAETPEPFYKVRIPQAQDGLAVPRDTASPPVATGSSMRTRIHQRTPSMTRGMARLEARAEADLASFHPGAQKQKVRSPSVIQKEGFSPMFRALGTQRESEEMFNSAHERNDSPLSTNEKNDPTRTPRLNLDLPSCGLDRYSVMFEKLLEDPKPSLLERRQSKLPRKKSLNPIEPIRSIPEQAAAPSVNAPPALPQRSLTSPSLLKSRLSIKVLNKNRDADDKTGSRNRTRPIQRSNTAPLGGQSPLAAAFKKASKTAVLGLTPTSTTFSLISENSLPPTPNTANTALSDKDSVAIISNNTQRPTFPHSLEPNWNMVTAVPARTRSQHREPYLRVKSPEDLEKQMVQVSVARQVSVTKARRTVQHATATTKQPLRPRVVVMGGREKERKSTVVVIEGGDD</sequence>
<dbReference type="AlphaFoldDB" id="A0AAJ0G692"/>
<dbReference type="EMBL" id="JAWDJX010000040">
    <property type="protein sequence ID" value="KAK3049382.1"/>
    <property type="molecule type" value="Genomic_DNA"/>
</dbReference>